<name>A0ABP4SCA9_9ACTN</name>
<comment type="caution">
    <text evidence="2">The sequence shown here is derived from an EMBL/GenBank/DDBJ whole genome shotgun (WGS) entry which is preliminary data.</text>
</comment>
<keyword evidence="3" id="KW-1185">Reference proteome</keyword>
<dbReference type="Gene3D" id="3.30.565.10">
    <property type="entry name" value="Histidine kinase-like ATPase, C-terminal domain"/>
    <property type="match status" value="1"/>
</dbReference>
<evidence type="ECO:0000313" key="3">
    <source>
        <dbReference type="Proteomes" id="UP001500618"/>
    </source>
</evidence>
<feature type="region of interest" description="Disordered" evidence="1">
    <location>
        <begin position="1"/>
        <end position="76"/>
    </location>
</feature>
<protein>
    <recommendedName>
        <fullName evidence="4">Anti-sigma factor</fullName>
    </recommendedName>
</protein>
<organism evidence="2 3">
    <name type="scientific">Fodinicola feengrottensis</name>
    <dbReference type="NCBI Taxonomy" id="435914"/>
    <lineage>
        <taxon>Bacteria</taxon>
        <taxon>Bacillati</taxon>
        <taxon>Actinomycetota</taxon>
        <taxon>Actinomycetes</taxon>
        <taxon>Mycobacteriales</taxon>
        <taxon>Fodinicola</taxon>
    </lineage>
</organism>
<sequence>MDTPADDPTTGPSWDRASVAPGYGGIPAQKGGPGGVSAPDNPTSGDSTAGQERANGLPAGDDPIGRNAPETGGTDTVALRLPASGAYLSVLRTATAGLAARLDFTLDDIEDLRIAVDEACAMLLPEARPGSDLVCIFELSAEAIGVQVSVASTAARTPSRDTFAWMVLSALAGDVDSTLADGQLGIRLLKRRQDRR</sequence>
<accession>A0ABP4SCA9</accession>
<reference evidence="3" key="1">
    <citation type="journal article" date="2019" name="Int. J. Syst. Evol. Microbiol.">
        <title>The Global Catalogue of Microorganisms (GCM) 10K type strain sequencing project: providing services to taxonomists for standard genome sequencing and annotation.</title>
        <authorList>
            <consortium name="The Broad Institute Genomics Platform"/>
            <consortium name="The Broad Institute Genome Sequencing Center for Infectious Disease"/>
            <person name="Wu L."/>
            <person name="Ma J."/>
        </authorList>
    </citation>
    <scope>NUCLEOTIDE SEQUENCE [LARGE SCALE GENOMIC DNA]</scope>
    <source>
        <strain evidence="3">JCM 14718</strain>
    </source>
</reference>
<evidence type="ECO:0008006" key="4">
    <source>
        <dbReference type="Google" id="ProtNLM"/>
    </source>
</evidence>
<gene>
    <name evidence="2" type="ORF">GCM10009765_20200</name>
</gene>
<dbReference type="EMBL" id="BAAANY010000008">
    <property type="protein sequence ID" value="GAA1670735.1"/>
    <property type="molecule type" value="Genomic_DNA"/>
</dbReference>
<evidence type="ECO:0000256" key="1">
    <source>
        <dbReference type="SAM" id="MobiDB-lite"/>
    </source>
</evidence>
<dbReference type="Proteomes" id="UP001500618">
    <property type="component" value="Unassembled WGS sequence"/>
</dbReference>
<evidence type="ECO:0000313" key="2">
    <source>
        <dbReference type="EMBL" id="GAA1670735.1"/>
    </source>
</evidence>
<feature type="compositionally biased region" description="Polar residues" evidence="1">
    <location>
        <begin position="40"/>
        <end position="50"/>
    </location>
</feature>
<dbReference type="InterPro" id="IPR036890">
    <property type="entry name" value="HATPase_C_sf"/>
</dbReference>
<proteinExistence type="predicted"/>